<dbReference type="EMBL" id="PTIY01000002">
    <property type="protein sequence ID" value="PPK73106.1"/>
    <property type="molecule type" value="Genomic_DNA"/>
</dbReference>
<dbReference type="AlphaFoldDB" id="A0A2S6H6T4"/>
<name>A0A2S6H6T4_9GAMM</name>
<evidence type="ECO:0000313" key="4">
    <source>
        <dbReference type="Proteomes" id="UP000238071"/>
    </source>
</evidence>
<keyword evidence="4" id="KW-1185">Reference proteome</keyword>
<feature type="signal peptide" evidence="2">
    <location>
        <begin position="1"/>
        <end position="31"/>
    </location>
</feature>
<evidence type="ECO:0000256" key="2">
    <source>
        <dbReference type="SAM" id="SignalP"/>
    </source>
</evidence>
<proteinExistence type="predicted"/>
<feature type="region of interest" description="Disordered" evidence="1">
    <location>
        <begin position="43"/>
        <end position="74"/>
    </location>
</feature>
<organism evidence="3 4">
    <name type="scientific">Methylobacter tundripaludum</name>
    <dbReference type="NCBI Taxonomy" id="173365"/>
    <lineage>
        <taxon>Bacteria</taxon>
        <taxon>Pseudomonadati</taxon>
        <taxon>Pseudomonadota</taxon>
        <taxon>Gammaproteobacteria</taxon>
        <taxon>Methylococcales</taxon>
        <taxon>Methylococcaceae</taxon>
        <taxon>Methylobacter</taxon>
    </lineage>
</organism>
<feature type="compositionally biased region" description="Basic and acidic residues" evidence="1">
    <location>
        <begin position="51"/>
        <end position="68"/>
    </location>
</feature>
<sequence>MKQSFQYRQPHTRATLLLMLAAVPIASLADAADIKSDARTAAVSDTEEAESEKKYHKEKHQADHKTTLEKTVLT</sequence>
<feature type="chain" id="PRO_5015454585" evidence="2">
    <location>
        <begin position="32"/>
        <end position="74"/>
    </location>
</feature>
<accession>A0A2S6H6T4</accession>
<evidence type="ECO:0000256" key="1">
    <source>
        <dbReference type="SAM" id="MobiDB-lite"/>
    </source>
</evidence>
<evidence type="ECO:0000313" key="3">
    <source>
        <dbReference type="EMBL" id="PPK73106.1"/>
    </source>
</evidence>
<keyword evidence="2" id="KW-0732">Signal</keyword>
<protein>
    <submittedName>
        <fullName evidence="3">Uncharacterized protein</fullName>
    </submittedName>
</protein>
<dbReference type="RefSeq" id="WP_104422379.1">
    <property type="nucleotide sequence ID" value="NZ_PTIY01000002.1"/>
</dbReference>
<dbReference type="Proteomes" id="UP000238071">
    <property type="component" value="Unassembled WGS sequence"/>
</dbReference>
<comment type="caution">
    <text evidence="3">The sequence shown here is derived from an EMBL/GenBank/DDBJ whole genome shotgun (WGS) entry which is preliminary data.</text>
</comment>
<reference evidence="3 4" key="1">
    <citation type="submission" date="2018-02" db="EMBL/GenBank/DDBJ databases">
        <title>Subsurface microbial communities from deep shales in Ohio and West Virginia, USA.</title>
        <authorList>
            <person name="Wrighton K."/>
        </authorList>
    </citation>
    <scope>NUCLEOTIDE SEQUENCE [LARGE SCALE GENOMIC DNA]</scope>
    <source>
        <strain evidence="3 4">OWC-G53F</strain>
    </source>
</reference>
<gene>
    <name evidence="3" type="ORF">B0F88_10285</name>
</gene>